<evidence type="ECO:0000256" key="1">
    <source>
        <dbReference type="ARBA" id="ARBA00002868"/>
    </source>
</evidence>
<dbReference type="PANTHER" id="PTHR38099:SF1">
    <property type="entry name" value="LARGE RIBOSOMAL RNA SUBUNIT ACCUMULATION PROTEIN YCED"/>
    <property type="match status" value="1"/>
</dbReference>
<dbReference type="GO" id="GO:0005829">
    <property type="term" value="C:cytosol"/>
    <property type="evidence" value="ECO:0007669"/>
    <property type="project" value="TreeGrafter"/>
</dbReference>
<evidence type="ECO:0000256" key="3">
    <source>
        <dbReference type="ARBA" id="ARBA00015716"/>
    </source>
</evidence>
<proteinExistence type="inferred from homology"/>
<dbReference type="EMBL" id="JACCEW010000005">
    <property type="protein sequence ID" value="NYT38318.1"/>
    <property type="molecule type" value="Genomic_DNA"/>
</dbReference>
<evidence type="ECO:0000313" key="6">
    <source>
        <dbReference type="EMBL" id="NYT38318.1"/>
    </source>
</evidence>
<dbReference type="AlphaFoldDB" id="A0A853FF62"/>
<comment type="caution">
    <text evidence="6">The sequence shown here is derived from an EMBL/GenBank/DDBJ whole genome shotgun (WGS) entry which is preliminary data.</text>
</comment>
<name>A0A853FF62_9BURK</name>
<dbReference type="RefSeq" id="WP_129970295.1">
    <property type="nucleotide sequence ID" value="NZ_JACCEW010000005.1"/>
</dbReference>
<evidence type="ECO:0000256" key="5">
    <source>
        <dbReference type="ARBA" id="ARBA00031841"/>
    </source>
</evidence>
<dbReference type="PANTHER" id="PTHR38099">
    <property type="entry name" value="LARGE RIBOSOMAL RNA SUBUNIT ACCUMULATION PROTEIN YCED"/>
    <property type="match status" value="1"/>
</dbReference>
<accession>A0A853FF62</accession>
<dbReference type="InterPro" id="IPR003772">
    <property type="entry name" value="YceD"/>
</dbReference>
<evidence type="ECO:0000256" key="4">
    <source>
        <dbReference type="ARBA" id="ARBA00022517"/>
    </source>
</evidence>
<reference evidence="6 7" key="1">
    <citation type="submission" date="2020-07" db="EMBL/GenBank/DDBJ databases">
        <title>Taxonomic revisions and descriptions of new bacterial species based on genomic comparisons in the high-G+C-content subgroup of the family Alcaligenaceae.</title>
        <authorList>
            <person name="Szabo A."/>
            <person name="Felfoldi T."/>
        </authorList>
    </citation>
    <scope>NUCLEOTIDE SEQUENCE [LARGE SCALE GENOMIC DNA]</scope>
    <source>
        <strain evidence="6 7">DSM 25264</strain>
    </source>
</reference>
<protein>
    <recommendedName>
        <fullName evidence="3">Large ribosomal RNA subunit accumulation protein YceD</fullName>
    </recommendedName>
    <alternativeName>
        <fullName evidence="5">23S rRNA accumulation protein YceD</fullName>
    </alternativeName>
</protein>
<comment type="similarity">
    <text evidence="2">Belongs to the DUF177 domain family.</text>
</comment>
<dbReference type="OrthoDB" id="5297600at2"/>
<keyword evidence="7" id="KW-1185">Reference proteome</keyword>
<evidence type="ECO:0000313" key="7">
    <source>
        <dbReference type="Proteomes" id="UP000580517"/>
    </source>
</evidence>
<dbReference type="Pfam" id="PF02620">
    <property type="entry name" value="YceD"/>
    <property type="match status" value="1"/>
</dbReference>
<evidence type="ECO:0000256" key="2">
    <source>
        <dbReference type="ARBA" id="ARBA00010740"/>
    </source>
</evidence>
<dbReference type="GO" id="GO:0042254">
    <property type="term" value="P:ribosome biogenesis"/>
    <property type="evidence" value="ECO:0007669"/>
    <property type="project" value="UniProtKB-KW"/>
</dbReference>
<keyword evidence="4" id="KW-0690">Ribosome biogenesis</keyword>
<comment type="function">
    <text evidence="1">Plays a role in synthesis, processing and/or stability of 23S rRNA.</text>
</comment>
<organism evidence="6 7">
    <name type="scientific">Allopusillimonas soli</name>
    <dbReference type="NCBI Taxonomy" id="659016"/>
    <lineage>
        <taxon>Bacteria</taxon>
        <taxon>Pseudomonadati</taxon>
        <taxon>Pseudomonadota</taxon>
        <taxon>Betaproteobacteria</taxon>
        <taxon>Burkholderiales</taxon>
        <taxon>Alcaligenaceae</taxon>
        <taxon>Allopusillimonas</taxon>
    </lineage>
</organism>
<dbReference type="InterPro" id="IPR039255">
    <property type="entry name" value="YceD_bac"/>
</dbReference>
<gene>
    <name evidence="6" type="ORF">H0A68_15650</name>
</gene>
<dbReference type="Proteomes" id="UP000580517">
    <property type="component" value="Unassembled WGS sequence"/>
</dbReference>
<sequence>MQFVDSLELVRLGQGISGQTPLSQFVRLLDGLPAQPQPDSPVTWSVRGSASGDAAGEHERWLHVRAHAAPTLVCQRCMQPFVCTLEADTSLQLVASEAELEALDARDEASGLDDQDMVERIVASRRLDVLALVEDELILSLPYVPKHDVCPSLPDALKADGGGDSRPSPFAVLEKLKKH</sequence>